<feature type="compositionally biased region" description="Basic and acidic residues" evidence="1">
    <location>
        <begin position="457"/>
        <end position="467"/>
    </location>
</feature>
<dbReference type="RefSeq" id="WP_029053679.1">
    <property type="nucleotide sequence ID" value="NZ_CP015108.1"/>
</dbReference>
<dbReference type="Proteomes" id="UP000192486">
    <property type="component" value="Chromosome"/>
</dbReference>
<name>A0ABN4YQU0_SPOUR</name>
<gene>
    <name evidence="2" type="ORF">SporoS204_02250</name>
</gene>
<dbReference type="PANTHER" id="PTHR35788">
    <property type="entry name" value="EXPORTED PROTEIN-RELATED"/>
    <property type="match status" value="1"/>
</dbReference>
<evidence type="ECO:0000313" key="2">
    <source>
        <dbReference type="EMBL" id="ARF13103.1"/>
    </source>
</evidence>
<accession>A0ABN4YQU0</accession>
<feature type="region of interest" description="Disordered" evidence="1">
    <location>
        <begin position="386"/>
        <end position="482"/>
    </location>
</feature>
<dbReference type="EMBL" id="CP015108">
    <property type="protein sequence ID" value="ARF13103.1"/>
    <property type="molecule type" value="Genomic_DNA"/>
</dbReference>
<keyword evidence="3" id="KW-1185">Reference proteome</keyword>
<reference evidence="2 3" key="1">
    <citation type="submission" date="2016-04" db="EMBL/GenBank/DDBJ databases">
        <title>Comparative Genomics and Epigenetics of Sporosarcina ureae.</title>
        <authorList>
            <person name="Oliver A.S."/>
            <person name="Cooper K.K."/>
        </authorList>
    </citation>
    <scope>NUCLEOTIDE SEQUENCE [LARGE SCALE GENOMIC DNA]</scope>
    <source>
        <strain evidence="2 3">S204</strain>
    </source>
</reference>
<evidence type="ECO:0008006" key="4">
    <source>
        <dbReference type="Google" id="ProtNLM"/>
    </source>
</evidence>
<proteinExistence type="predicted"/>
<dbReference type="InterPro" id="IPR052913">
    <property type="entry name" value="Glycopeptide_resist_protein"/>
</dbReference>
<protein>
    <recommendedName>
        <fullName evidence="4">VanW like protein</fullName>
    </recommendedName>
</protein>
<organism evidence="2 3">
    <name type="scientific">Sporosarcina ureae</name>
    <dbReference type="NCBI Taxonomy" id="1571"/>
    <lineage>
        <taxon>Bacteria</taxon>
        <taxon>Bacillati</taxon>
        <taxon>Bacillota</taxon>
        <taxon>Bacilli</taxon>
        <taxon>Bacillales</taxon>
        <taxon>Caryophanaceae</taxon>
        <taxon>Sporosarcina</taxon>
    </lineage>
</organism>
<evidence type="ECO:0000313" key="3">
    <source>
        <dbReference type="Proteomes" id="UP000192486"/>
    </source>
</evidence>
<feature type="compositionally biased region" description="Low complexity" evidence="1">
    <location>
        <begin position="441"/>
        <end position="456"/>
    </location>
</feature>
<feature type="compositionally biased region" description="Low complexity" evidence="1">
    <location>
        <begin position="393"/>
        <end position="425"/>
    </location>
</feature>
<dbReference type="PANTHER" id="PTHR35788:SF1">
    <property type="entry name" value="EXPORTED PROTEIN"/>
    <property type="match status" value="1"/>
</dbReference>
<sequence>MQSKLYKTSLALGVLLLVIFVLFAQQAYAGDGFFSNFKKFSKHTYAGPFEISKHNRKDAKEKLINNFAELEQALSVQLIVQDLQVDVPTEIVSFNPDATLNQAKSGDDNSLVASVSREGLRTVMKQNFNSLTFSEAEVETIAAQIEVQLRSGIMPQQVYVANYIPELYEQNQVIASAIYEADELAKGLRLLMDDLDGLEIQPNSSFSFSEYLEGKESASATDLQMTIMASLLYKAALQTNWIMDERNISTELPAGVEPGFEAAINRKLDLDFQFTNPNQTVFTIRTDWTGSQLELSIEGLPFVHSYDTEVEKITKYDPKKVIRYSAFVNAGAIEVVDKGKKGMEVAVKRNVMLNGSLEEIEDVSVDFYAPQPIIERHSLEKVVEKVPDSNVESNSGTTDGNTSGNGSTDNPSNSSNGNGSTSPNSGGSGSDGNLGSGSKGSGSSNGSDASNSNGSGTKDDVKYDYDKGGNLIKVDKNGNPID</sequence>
<evidence type="ECO:0000256" key="1">
    <source>
        <dbReference type="SAM" id="MobiDB-lite"/>
    </source>
</evidence>
<feature type="compositionally biased region" description="Gly residues" evidence="1">
    <location>
        <begin position="426"/>
        <end position="440"/>
    </location>
</feature>